<proteinExistence type="predicted"/>
<dbReference type="EMBL" id="CAVLGL010000001">
    <property type="protein sequence ID" value="CAK1577856.1"/>
    <property type="molecule type" value="Genomic_DNA"/>
</dbReference>
<dbReference type="PANTHER" id="PTHR33395">
    <property type="entry name" value="TRANSCRIPTASE, PUTATIVE-RELATED-RELATED"/>
    <property type="match status" value="1"/>
</dbReference>
<evidence type="ECO:0000313" key="1">
    <source>
        <dbReference type="EMBL" id="CAK1577856.1"/>
    </source>
</evidence>
<protein>
    <recommendedName>
        <fullName evidence="3">Reverse transcriptase</fullName>
    </recommendedName>
</protein>
<comment type="caution">
    <text evidence="1">The sequence shown here is derived from an EMBL/GenBank/DDBJ whole genome shotgun (WGS) entry which is preliminary data.</text>
</comment>
<name>A0AAV1K3Z7_9NEOP</name>
<evidence type="ECO:0000313" key="2">
    <source>
        <dbReference type="Proteomes" id="UP001314205"/>
    </source>
</evidence>
<sequence length="241" mass="27410">MRDITSIKLILKKDVTNSPWESNLASCSSVDEITNKFSKSSILKYVPKSKPASKKFPPWYTRDLIRLSPEKYRLRMRYKKNNNPLDELAFRTIKKRCSDLTGSCYLKYITDLEKSLSVNTKNFWTFLKSKKVNSNAYPSAMTFDDKEKTCGTGICNLFASYFASVYRPSLPLCNVPDLEYSVSCFLGSLTLRREDVLKTLKGLDRTKGAGPDGISSLLELLLLKCRFGEPIAPYISCTVRQ</sequence>
<dbReference type="Proteomes" id="UP001314205">
    <property type="component" value="Unassembled WGS sequence"/>
</dbReference>
<organism evidence="1 2">
    <name type="scientific">Parnassius mnemosyne</name>
    <name type="common">clouded apollo</name>
    <dbReference type="NCBI Taxonomy" id="213953"/>
    <lineage>
        <taxon>Eukaryota</taxon>
        <taxon>Metazoa</taxon>
        <taxon>Ecdysozoa</taxon>
        <taxon>Arthropoda</taxon>
        <taxon>Hexapoda</taxon>
        <taxon>Insecta</taxon>
        <taxon>Pterygota</taxon>
        <taxon>Neoptera</taxon>
        <taxon>Endopterygota</taxon>
        <taxon>Lepidoptera</taxon>
        <taxon>Glossata</taxon>
        <taxon>Ditrysia</taxon>
        <taxon>Papilionoidea</taxon>
        <taxon>Papilionidae</taxon>
        <taxon>Parnassiinae</taxon>
        <taxon>Parnassini</taxon>
        <taxon>Parnassius</taxon>
        <taxon>Driopa</taxon>
    </lineage>
</organism>
<gene>
    <name evidence="1" type="ORF">PARMNEM_LOCUS22</name>
</gene>
<evidence type="ECO:0008006" key="3">
    <source>
        <dbReference type="Google" id="ProtNLM"/>
    </source>
</evidence>
<reference evidence="1 2" key="1">
    <citation type="submission" date="2023-11" db="EMBL/GenBank/DDBJ databases">
        <authorList>
            <person name="Hedman E."/>
            <person name="Englund M."/>
            <person name="Stromberg M."/>
            <person name="Nyberg Akerstrom W."/>
            <person name="Nylinder S."/>
            <person name="Jareborg N."/>
            <person name="Kallberg Y."/>
            <person name="Kronander E."/>
        </authorList>
    </citation>
    <scope>NUCLEOTIDE SEQUENCE [LARGE SCALE GENOMIC DNA]</scope>
</reference>
<accession>A0AAV1K3Z7</accession>
<dbReference type="PANTHER" id="PTHR33395:SF22">
    <property type="entry name" value="REVERSE TRANSCRIPTASE DOMAIN-CONTAINING PROTEIN"/>
    <property type="match status" value="1"/>
</dbReference>
<keyword evidence="2" id="KW-1185">Reference proteome</keyword>
<dbReference type="AlphaFoldDB" id="A0AAV1K3Z7"/>